<dbReference type="AlphaFoldDB" id="A0A4V2S0A2"/>
<evidence type="ECO:0008006" key="5">
    <source>
        <dbReference type="Google" id="ProtNLM"/>
    </source>
</evidence>
<dbReference type="OrthoDB" id="770824at2"/>
<dbReference type="Proteomes" id="UP000295684">
    <property type="component" value="Unassembled WGS sequence"/>
</dbReference>
<reference evidence="4" key="2">
    <citation type="journal article" date="2019" name="Int. J. Syst. Evol. Microbiol.">
        <title>The Global Catalogue of Microorganisms (GCM) 10K type strain sequencing project: providing services to taxonomists for standard genome sequencing and annotation.</title>
        <authorList>
            <consortium name="The Broad Institute Genomics Platform"/>
            <consortium name="The Broad Institute Genome Sequencing Center for Infectious Disease"/>
            <person name="Wu L."/>
            <person name="Ma J."/>
        </authorList>
    </citation>
    <scope>NUCLEOTIDE SEQUENCE [LARGE SCALE GENOMIC DNA]</scope>
    <source>
        <strain evidence="4">CGMCC 1.15644</strain>
    </source>
</reference>
<evidence type="ECO:0000313" key="3">
    <source>
        <dbReference type="Proteomes" id="UP000295684"/>
    </source>
</evidence>
<protein>
    <recommendedName>
        <fullName evidence="5">Lipoprotein</fullName>
    </recommendedName>
</protein>
<dbReference type="Proteomes" id="UP000622648">
    <property type="component" value="Unassembled WGS sequence"/>
</dbReference>
<evidence type="ECO:0000313" key="1">
    <source>
        <dbReference type="EMBL" id="GGE43971.1"/>
    </source>
</evidence>
<gene>
    <name evidence="2" type="ORF">EV200_101295</name>
    <name evidence="1" type="ORF">GCM10011413_07540</name>
</gene>
<organism evidence="2 3">
    <name type="scientific">Pedobacter psychrotolerans</name>
    <dbReference type="NCBI Taxonomy" id="1843235"/>
    <lineage>
        <taxon>Bacteria</taxon>
        <taxon>Pseudomonadati</taxon>
        <taxon>Bacteroidota</taxon>
        <taxon>Sphingobacteriia</taxon>
        <taxon>Sphingobacteriales</taxon>
        <taxon>Sphingobacteriaceae</taxon>
        <taxon>Pedobacter</taxon>
    </lineage>
</organism>
<dbReference type="EMBL" id="SLWO01000001">
    <property type="protein sequence ID" value="TCO30856.1"/>
    <property type="molecule type" value="Genomic_DNA"/>
</dbReference>
<reference evidence="1" key="1">
    <citation type="journal article" date="2014" name="Int. J. Syst. Evol. Microbiol.">
        <title>Complete genome of a new Firmicutes species belonging to the dominant human colonic microbiota ('Ruminococcus bicirculans') reveals two chromosomes and a selective capacity to utilize plant glucans.</title>
        <authorList>
            <consortium name="NISC Comparative Sequencing Program"/>
            <person name="Wegmann U."/>
            <person name="Louis P."/>
            <person name="Goesmann A."/>
            <person name="Henrissat B."/>
            <person name="Duncan S.H."/>
            <person name="Flint H.J."/>
        </authorList>
    </citation>
    <scope>NUCLEOTIDE SEQUENCE</scope>
    <source>
        <strain evidence="1">CGMCC 1.15644</strain>
    </source>
</reference>
<proteinExistence type="predicted"/>
<dbReference type="EMBL" id="BMJO01000001">
    <property type="protein sequence ID" value="GGE43971.1"/>
    <property type="molecule type" value="Genomic_DNA"/>
</dbReference>
<evidence type="ECO:0000313" key="4">
    <source>
        <dbReference type="Proteomes" id="UP000622648"/>
    </source>
</evidence>
<accession>A0A4V2S0A2</accession>
<dbReference type="PROSITE" id="PS51257">
    <property type="entry name" value="PROKAR_LIPOPROTEIN"/>
    <property type="match status" value="1"/>
</dbReference>
<keyword evidence="4" id="KW-1185">Reference proteome</keyword>
<name>A0A4V2S0A2_9SPHI</name>
<reference evidence="1" key="4">
    <citation type="submission" date="2024-05" db="EMBL/GenBank/DDBJ databases">
        <authorList>
            <person name="Sun Q."/>
            <person name="Zhou Y."/>
        </authorList>
    </citation>
    <scope>NUCLEOTIDE SEQUENCE</scope>
    <source>
        <strain evidence="1">CGMCC 1.15644</strain>
    </source>
</reference>
<evidence type="ECO:0000313" key="2">
    <source>
        <dbReference type="EMBL" id="TCO30856.1"/>
    </source>
</evidence>
<reference evidence="2 3" key="3">
    <citation type="submission" date="2019-03" db="EMBL/GenBank/DDBJ databases">
        <title>Genomic Encyclopedia of Type Strains, Phase IV (KMG-IV): sequencing the most valuable type-strain genomes for metagenomic binning, comparative biology and taxonomic classification.</title>
        <authorList>
            <person name="Goeker M."/>
        </authorList>
    </citation>
    <scope>NUCLEOTIDE SEQUENCE [LARGE SCALE GENOMIC DNA]</scope>
    <source>
        <strain evidence="2 3">DSM 103236</strain>
    </source>
</reference>
<comment type="caution">
    <text evidence="2">The sequence shown here is derived from an EMBL/GenBank/DDBJ whole genome shotgun (WGS) entry which is preliminary data.</text>
</comment>
<dbReference type="RefSeq" id="WP_132529040.1">
    <property type="nucleotide sequence ID" value="NZ_BMJO01000001.1"/>
</dbReference>
<sequence>MRNIFLAALTITGLFVASCNGKQADQENADSTYKYSDTNKKDSAMMDTTKGKVYADSTTNAPADAKH</sequence>